<keyword evidence="3" id="KW-1185">Reference proteome</keyword>
<dbReference type="AlphaFoldDB" id="A0A1D2VAR3"/>
<gene>
    <name evidence="2" type="ORF">ASCRUDRAFT_77795</name>
</gene>
<dbReference type="RefSeq" id="XP_020044850.1">
    <property type="nucleotide sequence ID" value="XM_020194005.1"/>
</dbReference>
<dbReference type="InParanoid" id="A0A1D2VAR3"/>
<evidence type="ECO:0000256" key="1">
    <source>
        <dbReference type="SAM" id="Phobius"/>
    </source>
</evidence>
<name>A0A1D2VAR3_9ASCO</name>
<keyword evidence="1" id="KW-0472">Membrane</keyword>
<accession>A0A1D2VAR3</accession>
<keyword evidence="1" id="KW-1133">Transmembrane helix</keyword>
<dbReference type="Proteomes" id="UP000095038">
    <property type="component" value="Unassembled WGS sequence"/>
</dbReference>
<reference evidence="3" key="1">
    <citation type="submission" date="2016-05" db="EMBL/GenBank/DDBJ databases">
        <title>Comparative genomics of biotechnologically important yeasts.</title>
        <authorList>
            <consortium name="DOE Joint Genome Institute"/>
            <person name="Riley R."/>
            <person name="Haridas S."/>
            <person name="Wolfe K.H."/>
            <person name="Lopes M.R."/>
            <person name="Hittinger C.T."/>
            <person name="Goker M."/>
            <person name="Salamov A."/>
            <person name="Wisecaver J."/>
            <person name="Long T.M."/>
            <person name="Aerts A.L."/>
            <person name="Barry K."/>
            <person name="Choi C."/>
            <person name="Clum A."/>
            <person name="Coughlan A.Y."/>
            <person name="Deshpande S."/>
            <person name="Douglass A.P."/>
            <person name="Hanson S.J."/>
            <person name="Klenk H.-P."/>
            <person name="Labutti K."/>
            <person name="Lapidus A."/>
            <person name="Lindquist E."/>
            <person name="Lipzen A."/>
            <person name="Meier-Kolthoff J.P."/>
            <person name="Ohm R.A."/>
            <person name="Otillar R.P."/>
            <person name="Pangilinan J."/>
            <person name="Peng Y."/>
            <person name="Rokas A."/>
            <person name="Rosa C.A."/>
            <person name="Scheuner C."/>
            <person name="Sibirny A.A."/>
            <person name="Slot J.C."/>
            <person name="Stielow J.B."/>
            <person name="Sun H."/>
            <person name="Kurtzman C.P."/>
            <person name="Blackwell M."/>
            <person name="Grigoriev I.V."/>
            <person name="Jeffries T.W."/>
        </authorList>
    </citation>
    <scope>NUCLEOTIDE SEQUENCE [LARGE SCALE GENOMIC DNA]</scope>
    <source>
        <strain evidence="3">DSM 1968</strain>
    </source>
</reference>
<evidence type="ECO:0000313" key="3">
    <source>
        <dbReference type="Proteomes" id="UP000095038"/>
    </source>
</evidence>
<evidence type="ECO:0000313" key="2">
    <source>
        <dbReference type="EMBL" id="ODV58543.1"/>
    </source>
</evidence>
<organism evidence="2 3">
    <name type="scientific">Ascoidea rubescens DSM 1968</name>
    <dbReference type="NCBI Taxonomy" id="1344418"/>
    <lineage>
        <taxon>Eukaryota</taxon>
        <taxon>Fungi</taxon>
        <taxon>Dikarya</taxon>
        <taxon>Ascomycota</taxon>
        <taxon>Saccharomycotina</taxon>
        <taxon>Saccharomycetes</taxon>
        <taxon>Ascoideaceae</taxon>
        <taxon>Ascoidea</taxon>
    </lineage>
</organism>
<dbReference type="EMBL" id="KV454491">
    <property type="protein sequence ID" value="ODV58543.1"/>
    <property type="molecule type" value="Genomic_DNA"/>
</dbReference>
<protein>
    <submittedName>
        <fullName evidence="2">Uncharacterized protein</fullName>
    </submittedName>
</protein>
<feature type="transmembrane region" description="Helical" evidence="1">
    <location>
        <begin position="110"/>
        <end position="131"/>
    </location>
</feature>
<dbReference type="GeneID" id="30967641"/>
<sequence>MSSQSASKQFFCLVLELNNLIVQRKTLDSFKDWSTIDRFIKNYNYLIDDFNLRSNCLSVLSNLFQSINFAINSKMNNMSSANHLSTIKNAHLFKFLINCYLKFNILSNKFWFVLIVCFTLFIHFHSTDILLTL</sequence>
<keyword evidence="1" id="KW-0812">Transmembrane</keyword>
<proteinExistence type="predicted"/>